<proteinExistence type="predicted"/>
<dbReference type="RefSeq" id="XP_010494626.1">
    <property type="nucleotide sequence ID" value="XM_010496324.1"/>
</dbReference>
<gene>
    <name evidence="5" type="primary">LOC104771748</name>
</gene>
<dbReference type="InterPro" id="IPR027417">
    <property type="entry name" value="P-loop_NTPase"/>
</dbReference>
<dbReference type="PANTHER" id="PTHR11017:SF479">
    <property type="entry name" value="DISEASE RESISTANCE PROTEIN (TIR-NBS-LRR CLASS) FAMILY"/>
    <property type="match status" value="1"/>
</dbReference>
<keyword evidence="1" id="KW-0433">Leucine-rich repeat</keyword>
<dbReference type="Gene3D" id="1.10.8.430">
    <property type="entry name" value="Helical domain of apoptotic protease-activating factors"/>
    <property type="match status" value="1"/>
</dbReference>
<dbReference type="Pfam" id="PF01582">
    <property type="entry name" value="TIR"/>
    <property type="match status" value="1"/>
</dbReference>
<dbReference type="Pfam" id="PF23282">
    <property type="entry name" value="WHD_ROQ1"/>
    <property type="match status" value="1"/>
</dbReference>
<evidence type="ECO:0000313" key="5">
    <source>
        <dbReference type="RefSeq" id="XP_010494626.1"/>
    </source>
</evidence>
<dbReference type="InterPro" id="IPR000157">
    <property type="entry name" value="TIR_dom"/>
</dbReference>
<dbReference type="Gene3D" id="3.80.10.10">
    <property type="entry name" value="Ribonuclease Inhibitor"/>
    <property type="match status" value="1"/>
</dbReference>
<accession>A0ABM0Y2W8</accession>
<name>A0ABM0Y2W8_CAMSA</name>
<dbReference type="SMART" id="SM00255">
    <property type="entry name" value="TIR"/>
    <property type="match status" value="1"/>
</dbReference>
<keyword evidence="4" id="KW-1185">Reference proteome</keyword>
<dbReference type="PROSITE" id="PS50104">
    <property type="entry name" value="TIR"/>
    <property type="match status" value="1"/>
</dbReference>
<dbReference type="InterPro" id="IPR002182">
    <property type="entry name" value="NB-ARC"/>
</dbReference>
<dbReference type="Gene3D" id="3.40.50.10140">
    <property type="entry name" value="Toll/interleukin-1 receptor homology (TIR) domain"/>
    <property type="match status" value="1"/>
</dbReference>
<dbReference type="Gene3D" id="3.40.50.300">
    <property type="entry name" value="P-loop containing nucleotide triphosphate hydrolases"/>
    <property type="match status" value="1"/>
</dbReference>
<dbReference type="SUPFAM" id="SSF52058">
    <property type="entry name" value="L domain-like"/>
    <property type="match status" value="1"/>
</dbReference>
<reference evidence="4" key="1">
    <citation type="journal article" date="2014" name="Nat. Commun.">
        <title>The emerging biofuel crop Camelina sativa retains a highly undifferentiated hexaploid genome structure.</title>
        <authorList>
            <person name="Kagale S."/>
            <person name="Koh C."/>
            <person name="Nixon J."/>
            <person name="Bollina V."/>
            <person name="Clarke W.E."/>
            <person name="Tuteja R."/>
            <person name="Spillane C."/>
            <person name="Robinson S.J."/>
            <person name="Links M.G."/>
            <person name="Clarke C."/>
            <person name="Higgins E.E."/>
            <person name="Huebert T."/>
            <person name="Sharpe A.G."/>
            <person name="Parkin I.A."/>
        </authorList>
    </citation>
    <scope>NUCLEOTIDE SEQUENCE [LARGE SCALE GENOMIC DNA]</scope>
    <source>
        <strain evidence="4">cv. DH55</strain>
    </source>
</reference>
<feature type="domain" description="TIR" evidence="3">
    <location>
        <begin position="7"/>
        <end position="177"/>
    </location>
</feature>
<dbReference type="SUPFAM" id="SSF52540">
    <property type="entry name" value="P-loop containing nucleoside triphosphate hydrolases"/>
    <property type="match status" value="1"/>
</dbReference>
<dbReference type="InterPro" id="IPR044974">
    <property type="entry name" value="Disease_R_plants"/>
</dbReference>
<dbReference type="GeneID" id="104771748"/>
<reference evidence="5" key="2">
    <citation type="submission" date="2025-08" db="UniProtKB">
        <authorList>
            <consortium name="RefSeq"/>
        </authorList>
    </citation>
    <scope>IDENTIFICATION</scope>
    <source>
        <tissue evidence="5">Leaf</tissue>
    </source>
</reference>
<dbReference type="PANTHER" id="PTHR11017">
    <property type="entry name" value="LEUCINE-RICH REPEAT-CONTAINING PROTEIN"/>
    <property type="match status" value="1"/>
</dbReference>
<dbReference type="InterPro" id="IPR042197">
    <property type="entry name" value="Apaf_helical"/>
</dbReference>
<keyword evidence="2" id="KW-0677">Repeat</keyword>
<evidence type="ECO:0000259" key="3">
    <source>
        <dbReference type="PROSITE" id="PS50104"/>
    </source>
</evidence>
<protein>
    <submittedName>
        <fullName evidence="5">Disease resistance protein RRS1-like</fullName>
    </submittedName>
</protein>
<organism evidence="4 5">
    <name type="scientific">Camelina sativa</name>
    <name type="common">False flax</name>
    <name type="synonym">Myagrum sativum</name>
    <dbReference type="NCBI Taxonomy" id="90675"/>
    <lineage>
        <taxon>Eukaryota</taxon>
        <taxon>Viridiplantae</taxon>
        <taxon>Streptophyta</taxon>
        <taxon>Embryophyta</taxon>
        <taxon>Tracheophyta</taxon>
        <taxon>Spermatophyta</taxon>
        <taxon>Magnoliopsida</taxon>
        <taxon>eudicotyledons</taxon>
        <taxon>Gunneridae</taxon>
        <taxon>Pentapetalae</taxon>
        <taxon>rosids</taxon>
        <taxon>malvids</taxon>
        <taxon>Brassicales</taxon>
        <taxon>Brassicaceae</taxon>
        <taxon>Camelineae</taxon>
        <taxon>Camelina</taxon>
    </lineage>
</organism>
<dbReference type="InterPro" id="IPR058192">
    <property type="entry name" value="WHD_ROQ1-like"/>
</dbReference>
<evidence type="ECO:0000313" key="4">
    <source>
        <dbReference type="Proteomes" id="UP000694864"/>
    </source>
</evidence>
<dbReference type="Pfam" id="PF00931">
    <property type="entry name" value="NB-ARC"/>
    <property type="match status" value="1"/>
</dbReference>
<dbReference type="Proteomes" id="UP000694864">
    <property type="component" value="Chromosome 20"/>
</dbReference>
<evidence type="ECO:0000256" key="2">
    <source>
        <dbReference type="ARBA" id="ARBA00022737"/>
    </source>
</evidence>
<evidence type="ECO:0000256" key="1">
    <source>
        <dbReference type="ARBA" id="ARBA00022614"/>
    </source>
</evidence>
<dbReference type="InterPro" id="IPR032675">
    <property type="entry name" value="LRR_dom_sf"/>
</dbReference>
<dbReference type="InterPro" id="IPR035897">
    <property type="entry name" value="Toll_tir_struct_dom_sf"/>
</dbReference>
<sequence length="713" mass="80809">MATSSAARCDVFIDFSTKDTRNSFVSHLSAAFRRRKISVFIGKDCTRTLEPNFRLPEVIQSAIDGSRVSVVVLSENYAFSPLCLETLVKFLERQRRKDDLVVIPVLYGQVTRMMVEQQTEKFGEAISDHGKLYSHDRVAKWRDSLIETASLPGHKSNDQLNDSELVERIVADVREKLDPAGTVGIYSRLLDIENLLCKQSHAIHRLGIWGMPGIGKTAIALAAYHQMSHEFVTSCLVEDFHIAFHDKGLYSLREKHITKVLQDRTDTKASRFVEGLRGKRVLVVLDDVRSAMGAESFLGGFDFIGPGSVIIIASRDKQVLHQCEVNDVYEVPSLNKKEALRLFSRSAFGEEEPSDGKLMELSNKVVEYTNGNPKALCFYGAELKNKGRDKMEETFQEIKQSPPKEIMDLFKSSCDALSDNERSIFLDIACFFNGEKVDQVMPILEGCGFFPHVGIDRLVEQSLLTISKNEKLKMHNLIQDIAQELVNRETKQIERRTRIWDRSSIKSLLEYNEFKATQVIEGIFLDTKNLTVDVNPIAFENMYNLRLLKIYSSSSETAQEVRLPKGLHSLPYELRLLHWERYPLPLLPQDFNPSHLVEINMPYSQLRNLGLVTKSLAKLKIISLSHSQQLVEADELSEACSIERIDLQGCSSLEHIPNTGRLKNLKFMNLSGCTRIKHTEIVETIKGLNQEGGLRETRPRSMVFDLHVSEAGT</sequence>
<dbReference type="SUPFAM" id="SSF52200">
    <property type="entry name" value="Toll/Interleukin receptor TIR domain"/>
    <property type="match status" value="1"/>
</dbReference>
<dbReference type="PRINTS" id="PR00364">
    <property type="entry name" value="DISEASERSIST"/>
</dbReference>